<gene>
    <name evidence="1" type="ORF">GCM10011352_06300</name>
</gene>
<dbReference type="EMBL" id="BMIJ01000001">
    <property type="protein sequence ID" value="GGB83195.1"/>
    <property type="molecule type" value="Genomic_DNA"/>
</dbReference>
<reference evidence="2" key="1">
    <citation type="journal article" date="2019" name="Int. J. Syst. Evol. Microbiol.">
        <title>The Global Catalogue of Microorganisms (GCM) 10K type strain sequencing project: providing services to taxonomists for standard genome sequencing and annotation.</title>
        <authorList>
            <consortium name="The Broad Institute Genomics Platform"/>
            <consortium name="The Broad Institute Genome Sequencing Center for Infectious Disease"/>
            <person name="Wu L."/>
            <person name="Ma J."/>
        </authorList>
    </citation>
    <scope>NUCLEOTIDE SEQUENCE [LARGE SCALE GENOMIC DNA]</scope>
    <source>
        <strain evidence="2">CGMCC 1.15341</strain>
    </source>
</reference>
<accession>A0ABQ1JZE3</accession>
<protein>
    <submittedName>
        <fullName evidence="1">Uncharacterized protein</fullName>
    </submittedName>
</protein>
<dbReference type="Proteomes" id="UP000629025">
    <property type="component" value="Unassembled WGS sequence"/>
</dbReference>
<comment type="caution">
    <text evidence="1">The sequence shown here is derived from an EMBL/GenBank/DDBJ whole genome shotgun (WGS) entry which is preliminary data.</text>
</comment>
<name>A0ABQ1JZE3_9GAMM</name>
<keyword evidence="2" id="KW-1185">Reference proteome</keyword>
<evidence type="ECO:0000313" key="2">
    <source>
        <dbReference type="Proteomes" id="UP000629025"/>
    </source>
</evidence>
<sequence length="110" mass="12750">MNIMPERHINSLLTELETRSRRVANERAVSLKIDHEDLVRLKALAEVYGLSVDEVTACLLHQVLVEVEEKMPYRAGTRVIRVEDDEPVYEDVGPTPRYLEAKRRFEQECA</sequence>
<proteinExistence type="predicted"/>
<organism evidence="1 2">
    <name type="scientific">Marinobacterium zhoushanense</name>
    <dbReference type="NCBI Taxonomy" id="1679163"/>
    <lineage>
        <taxon>Bacteria</taxon>
        <taxon>Pseudomonadati</taxon>
        <taxon>Pseudomonadota</taxon>
        <taxon>Gammaproteobacteria</taxon>
        <taxon>Oceanospirillales</taxon>
        <taxon>Oceanospirillaceae</taxon>
        <taxon>Marinobacterium</taxon>
    </lineage>
</organism>
<evidence type="ECO:0000313" key="1">
    <source>
        <dbReference type="EMBL" id="GGB83195.1"/>
    </source>
</evidence>